<dbReference type="CDD" id="cd00156">
    <property type="entry name" value="REC"/>
    <property type="match status" value="1"/>
</dbReference>
<evidence type="ECO:0000313" key="3">
    <source>
        <dbReference type="EMBL" id="RRB06281.1"/>
    </source>
</evidence>
<comment type="caution">
    <text evidence="3">The sequence shown here is derived from an EMBL/GenBank/DDBJ whole genome shotgun (WGS) entry which is preliminary data.</text>
</comment>
<dbReference type="InterPro" id="IPR011006">
    <property type="entry name" value="CheY-like_superfamily"/>
</dbReference>
<dbReference type="OrthoDB" id="957354at2"/>
<evidence type="ECO:0000259" key="2">
    <source>
        <dbReference type="PROSITE" id="PS50110"/>
    </source>
</evidence>
<dbReference type="RefSeq" id="WP_124868912.1">
    <property type="nucleotide sequence ID" value="NZ_RQJO01000007.1"/>
</dbReference>
<organism evidence="3 4">
    <name type="scientific">Larkinella rosea</name>
    <dbReference type="NCBI Taxonomy" id="2025312"/>
    <lineage>
        <taxon>Bacteria</taxon>
        <taxon>Pseudomonadati</taxon>
        <taxon>Bacteroidota</taxon>
        <taxon>Cytophagia</taxon>
        <taxon>Cytophagales</taxon>
        <taxon>Spirosomataceae</taxon>
        <taxon>Larkinella</taxon>
    </lineage>
</organism>
<dbReference type="InterPro" id="IPR001789">
    <property type="entry name" value="Sig_transdc_resp-reg_receiver"/>
</dbReference>
<dbReference type="Proteomes" id="UP000271925">
    <property type="component" value="Unassembled WGS sequence"/>
</dbReference>
<dbReference type="Pfam" id="PF00072">
    <property type="entry name" value="Response_reg"/>
    <property type="match status" value="1"/>
</dbReference>
<keyword evidence="4" id="KW-1185">Reference proteome</keyword>
<accession>A0A3P1BYW3</accession>
<reference evidence="3 4" key="1">
    <citation type="submission" date="2018-11" db="EMBL/GenBank/DDBJ databases">
        <authorList>
            <person name="Zhou Z."/>
            <person name="Wang G."/>
        </authorList>
    </citation>
    <scope>NUCLEOTIDE SEQUENCE [LARGE SCALE GENOMIC DNA]</scope>
    <source>
        <strain evidence="3 4">KCTC52004</strain>
    </source>
</reference>
<dbReference type="Gene3D" id="3.40.50.2300">
    <property type="match status" value="1"/>
</dbReference>
<dbReference type="AlphaFoldDB" id="A0A3P1BYW3"/>
<comment type="caution">
    <text evidence="1">Lacks conserved residue(s) required for the propagation of feature annotation.</text>
</comment>
<name>A0A3P1BYW3_9BACT</name>
<dbReference type="SMART" id="SM00448">
    <property type="entry name" value="REC"/>
    <property type="match status" value="1"/>
</dbReference>
<protein>
    <submittedName>
        <fullName evidence="3">Response regulator</fullName>
    </submittedName>
</protein>
<sequence length="129" mass="14679">MKSGIVIIDDDDEDVLFFRLIFQELRPDTELFWYPSAPTFLEAYTAGTKFRLILLNYHLPNQTGTDWLPTFLSHPCCQGIPVVIIAGIESKKHQQEAIEAGAAGFLVKPNSQEDLKKLAEYIIHTWLTN</sequence>
<dbReference type="EMBL" id="RQJO01000007">
    <property type="protein sequence ID" value="RRB06281.1"/>
    <property type="molecule type" value="Genomic_DNA"/>
</dbReference>
<gene>
    <name evidence="3" type="ORF">EHT25_00295</name>
</gene>
<dbReference type="SUPFAM" id="SSF52172">
    <property type="entry name" value="CheY-like"/>
    <property type="match status" value="1"/>
</dbReference>
<dbReference type="GO" id="GO:0000160">
    <property type="term" value="P:phosphorelay signal transduction system"/>
    <property type="evidence" value="ECO:0007669"/>
    <property type="project" value="InterPro"/>
</dbReference>
<feature type="domain" description="Response regulatory" evidence="2">
    <location>
        <begin position="4"/>
        <end position="123"/>
    </location>
</feature>
<evidence type="ECO:0000256" key="1">
    <source>
        <dbReference type="PROSITE-ProRule" id="PRU00169"/>
    </source>
</evidence>
<dbReference type="PROSITE" id="PS50110">
    <property type="entry name" value="RESPONSE_REGULATORY"/>
    <property type="match status" value="1"/>
</dbReference>
<proteinExistence type="predicted"/>
<evidence type="ECO:0000313" key="4">
    <source>
        <dbReference type="Proteomes" id="UP000271925"/>
    </source>
</evidence>